<evidence type="ECO:0000313" key="6">
    <source>
        <dbReference type="EMBL" id="AOZ72373.1"/>
    </source>
</evidence>
<dbReference type="Gene3D" id="3.40.50.300">
    <property type="entry name" value="P-loop containing nucleotide triphosphate hydrolases"/>
    <property type="match status" value="1"/>
</dbReference>
<evidence type="ECO:0000313" key="7">
    <source>
        <dbReference type="Proteomes" id="UP000176288"/>
    </source>
</evidence>
<proteinExistence type="predicted"/>
<keyword evidence="4" id="KW-1133">Transmembrane helix</keyword>
<evidence type="ECO:0000256" key="2">
    <source>
        <dbReference type="ARBA" id="ARBA00022840"/>
    </source>
</evidence>
<dbReference type="KEGG" id="avu:BK816_02880"/>
<dbReference type="PANTHER" id="PTHR22683:SF1">
    <property type="entry name" value="TYPE VII SECRETION SYSTEM PROTEIN ESSC"/>
    <property type="match status" value="1"/>
</dbReference>
<dbReference type="SUPFAM" id="SSF52540">
    <property type="entry name" value="P-loop containing nucleoside triphosphate hydrolases"/>
    <property type="match status" value="1"/>
</dbReference>
<dbReference type="GO" id="GO:0005524">
    <property type="term" value="F:ATP binding"/>
    <property type="evidence" value="ECO:0007669"/>
    <property type="project" value="UniProtKB-UniRule"/>
</dbReference>
<dbReference type="InterPro" id="IPR027417">
    <property type="entry name" value="P-loop_NTPase"/>
</dbReference>
<dbReference type="PROSITE" id="PS50901">
    <property type="entry name" value="FTSK"/>
    <property type="match status" value="1"/>
</dbReference>
<sequence>MPPTKADISKQNWWFFFPFVFFLGFFFRWLFTSARSLFGFVLLGILLGFLVLFMFWKLKTLFTLKLLADPAILQVIAPRLPVHPKAETENITAWLGSGYRRQKTLAKDLNHPRILTLSIGEHATICGPNALQNAHWWLAQALFSGQLDEVVEHIDQRTMVRHRLGAKATKASKAKRAHLYWPGSTDTPAKGETSLICQENNDYILPSSTHVVSPPPISLSPYWWNKLTTRVGAKKVPRLAERLTWLFNPRQLKQAQTIGRANLSVPIGFNPAEPQVFTHLDLAAAGPHALLAGTSGSGKSEALLTWLLLLCAQNSPQQLQLILIDYKGGATFDRLKSLPHLQGVLTDLQPTLTNRVIAALELELKRRENLFKDHRIVDFLEWETSGSAPLPRLIIAVDEFRELTQHAPNLMKHLTRLATQGRSLGMHLILATQHPRGVMDQQLRANCPLRICLRVTDPMDSADLIGSSVAAQISPTTPGRAWILHDSLESCQIHYFSSTQRQRICQTVLQANSDFMAKPFWGKALPQKLSSTDLTQIESDRNLLLATKAGEARDETDSSSNNLAIGLLDTSPMKDPETLVLKPGELLLWADRSSNPKLLEMIAAQAKKEKWELFVLTLEGNDLTTTTRGRVKPSDSESLSRSPLAISSQQWWHEIDCHIFDWHFPVNWLNISQLISRGPKLLLITHADQLWAHLNQQPQYLDNFQRELEKWRQLGLTVILQGSFDLAGTIWKHQADYCLLPVVADPIVQARWGLFNTDPLALPKMPTDAAGMGEMYFLVNDQKYLVKLLDSVSFPTGSTDTWEAPLGFSYGHSLKSSPTTTSENDLHSSSYLISGPCWQTFNPPRDSVIIGSKNRVIDSWLRLWPQGKEKPKRVVLSPTAFQAVPWEEIPANGTIFLCELPLGWKEELQIPWHLAESFRPGFLLARQQQSWHLLSSLQLE</sequence>
<feature type="domain" description="FtsK" evidence="5">
    <location>
        <begin position="272"/>
        <end position="462"/>
    </location>
</feature>
<dbReference type="CDD" id="cd01127">
    <property type="entry name" value="TrwB_TraG_TraD_VirD4"/>
    <property type="match status" value="1"/>
</dbReference>
<dbReference type="EMBL" id="CP017812">
    <property type="protein sequence ID" value="AOZ72373.1"/>
    <property type="molecule type" value="Genomic_DNA"/>
</dbReference>
<evidence type="ECO:0000256" key="1">
    <source>
        <dbReference type="ARBA" id="ARBA00022741"/>
    </source>
</evidence>
<accession>A0A1D9MJK8</accession>
<gene>
    <name evidence="6" type="ORF">BK816_02880</name>
</gene>
<protein>
    <recommendedName>
        <fullName evidence="5">FtsK domain-containing protein</fullName>
    </recommendedName>
</protein>
<dbReference type="AlphaFoldDB" id="A0A1D9MJK8"/>
<dbReference type="PANTHER" id="PTHR22683">
    <property type="entry name" value="SPORULATION PROTEIN RELATED"/>
    <property type="match status" value="1"/>
</dbReference>
<dbReference type="InterPro" id="IPR050206">
    <property type="entry name" value="FtsK/SpoIIIE/SftA"/>
</dbReference>
<keyword evidence="4" id="KW-0472">Membrane</keyword>
<evidence type="ECO:0000259" key="5">
    <source>
        <dbReference type="PROSITE" id="PS50901"/>
    </source>
</evidence>
<reference evidence="6 7" key="1">
    <citation type="submission" date="2016-10" db="EMBL/GenBank/DDBJ databases">
        <title>Actinomyces aegypiusis sp. nov., isolated from the Aegypius monachus in Qinghai Tibet Plateau China.</title>
        <authorList>
            <person name="Wang Y."/>
        </authorList>
    </citation>
    <scope>NUCLEOTIDE SEQUENCE [LARGE SCALE GENOMIC DNA]</scope>
    <source>
        <strain evidence="6 7">VUL4_3</strain>
    </source>
</reference>
<dbReference type="InterPro" id="IPR002543">
    <property type="entry name" value="FtsK_dom"/>
</dbReference>
<keyword evidence="1 3" id="KW-0547">Nucleotide-binding</keyword>
<evidence type="ECO:0000256" key="3">
    <source>
        <dbReference type="PROSITE-ProRule" id="PRU00289"/>
    </source>
</evidence>
<feature type="transmembrane region" description="Helical" evidence="4">
    <location>
        <begin position="12"/>
        <end position="31"/>
    </location>
</feature>
<dbReference type="STRING" id="1912795.BK816_02880"/>
<evidence type="ECO:0000256" key="4">
    <source>
        <dbReference type="SAM" id="Phobius"/>
    </source>
</evidence>
<dbReference type="Proteomes" id="UP000176288">
    <property type="component" value="Chromosome"/>
</dbReference>
<name>A0A1D9MJK8_9ACTO</name>
<organism evidence="6 7">
    <name type="scientific">Boudabousia tangfeifanii</name>
    <dbReference type="NCBI Taxonomy" id="1912795"/>
    <lineage>
        <taxon>Bacteria</taxon>
        <taxon>Bacillati</taxon>
        <taxon>Actinomycetota</taxon>
        <taxon>Actinomycetes</taxon>
        <taxon>Actinomycetales</taxon>
        <taxon>Actinomycetaceae</taxon>
        <taxon>Boudabousia</taxon>
    </lineage>
</organism>
<keyword evidence="4" id="KW-0812">Transmembrane</keyword>
<feature type="transmembrane region" description="Helical" evidence="4">
    <location>
        <begin position="37"/>
        <end position="56"/>
    </location>
</feature>
<keyword evidence="7" id="KW-1185">Reference proteome</keyword>
<dbReference type="GO" id="GO:0003677">
    <property type="term" value="F:DNA binding"/>
    <property type="evidence" value="ECO:0007669"/>
    <property type="project" value="InterPro"/>
</dbReference>
<feature type="binding site" evidence="3">
    <location>
        <begin position="293"/>
        <end position="300"/>
    </location>
    <ligand>
        <name>ATP</name>
        <dbReference type="ChEBI" id="CHEBI:30616"/>
    </ligand>
</feature>
<keyword evidence="2 3" id="KW-0067">ATP-binding</keyword>
<dbReference type="Pfam" id="PF01580">
    <property type="entry name" value="FtsK_SpoIIIE"/>
    <property type="match status" value="2"/>
</dbReference>